<dbReference type="Proteomes" id="UP000580891">
    <property type="component" value="Unassembled WGS sequence"/>
</dbReference>
<comment type="caution">
    <text evidence="1">The sequence shown here is derived from an EMBL/GenBank/DDBJ whole genome shotgun (WGS) entry which is preliminary data.</text>
</comment>
<sequence>MKKKVWLFSSIFTVCLSTYLYFHSPNVYQDIKKTDIDLYQTVERNKEWVIVFDKGINELLLNSDNIYVLDDRNNHIPVKIQREDNSTIKILPPKEGYKTGTNYYLFINKDLDIEHLGRDTQQKEYKIAFKVDKNV</sequence>
<evidence type="ECO:0000313" key="1">
    <source>
        <dbReference type="EMBL" id="MBA2870597.1"/>
    </source>
</evidence>
<dbReference type="AlphaFoldDB" id="A0A7V9YYH9"/>
<name>A0A7V9YYH9_9BACL</name>
<proteinExistence type="predicted"/>
<evidence type="ECO:0008006" key="3">
    <source>
        <dbReference type="Google" id="ProtNLM"/>
    </source>
</evidence>
<dbReference type="EMBL" id="JACDUU010000001">
    <property type="protein sequence ID" value="MBA2870597.1"/>
    <property type="molecule type" value="Genomic_DNA"/>
</dbReference>
<organism evidence="1 2">
    <name type="scientific">[Anoxybacillus] calidus</name>
    <dbReference type="NCBI Taxonomy" id="575178"/>
    <lineage>
        <taxon>Bacteria</taxon>
        <taxon>Bacillati</taxon>
        <taxon>Bacillota</taxon>
        <taxon>Bacilli</taxon>
        <taxon>Bacillales</taxon>
        <taxon>Anoxybacillaceae</taxon>
        <taxon>Paranoxybacillus</taxon>
    </lineage>
</organism>
<evidence type="ECO:0000313" key="2">
    <source>
        <dbReference type="Proteomes" id="UP000580891"/>
    </source>
</evidence>
<accession>A0A7V9YYH9</accession>
<protein>
    <recommendedName>
        <fullName evidence="3">SbsA Ig-like domain-containing protein</fullName>
    </recommendedName>
</protein>
<keyword evidence="2" id="KW-1185">Reference proteome</keyword>
<reference evidence="1 2" key="1">
    <citation type="submission" date="2020-07" db="EMBL/GenBank/DDBJ databases">
        <title>Genomic Encyclopedia of Type Strains, Phase IV (KMG-IV): sequencing the most valuable type-strain genomes for metagenomic binning, comparative biology and taxonomic classification.</title>
        <authorList>
            <person name="Goeker M."/>
        </authorList>
    </citation>
    <scope>NUCLEOTIDE SEQUENCE [LARGE SCALE GENOMIC DNA]</scope>
    <source>
        <strain evidence="1 2">DSM 25220</strain>
    </source>
</reference>
<dbReference type="RefSeq" id="WP_181536442.1">
    <property type="nucleotide sequence ID" value="NZ_JACDUU010000001.1"/>
</dbReference>
<gene>
    <name evidence="1" type="ORF">HNQ85_000855</name>
</gene>